<dbReference type="PANTHER" id="PTHR22726">
    <property type="entry name" value="METALLOENDOPEPTIDASE OMA1"/>
    <property type="match status" value="1"/>
</dbReference>
<evidence type="ECO:0000313" key="10">
    <source>
        <dbReference type="EMBL" id="HHI88594.1"/>
    </source>
</evidence>
<dbReference type="Gene3D" id="3.30.2010.10">
    <property type="entry name" value="Metalloproteases ('zincins'), catalytic domain"/>
    <property type="match status" value="1"/>
</dbReference>
<dbReference type="InterPro" id="IPR019734">
    <property type="entry name" value="TPR_rpt"/>
</dbReference>
<comment type="cofactor">
    <cofactor evidence="1">
        <name>Zn(2+)</name>
        <dbReference type="ChEBI" id="CHEBI:29105"/>
    </cofactor>
</comment>
<keyword evidence="2" id="KW-0645">Protease</keyword>
<dbReference type="Pfam" id="PF01435">
    <property type="entry name" value="Peptidase_M48"/>
    <property type="match status" value="1"/>
</dbReference>
<feature type="repeat" description="TPR" evidence="7">
    <location>
        <begin position="305"/>
        <end position="338"/>
    </location>
</feature>
<evidence type="ECO:0000256" key="2">
    <source>
        <dbReference type="ARBA" id="ARBA00022670"/>
    </source>
</evidence>
<dbReference type="Proteomes" id="UP000885806">
    <property type="component" value="Unassembled WGS sequence"/>
</dbReference>
<protein>
    <submittedName>
        <fullName evidence="10">M48 family peptidase</fullName>
    </submittedName>
</protein>
<keyword evidence="5" id="KW-0862">Zinc</keyword>
<evidence type="ECO:0000256" key="1">
    <source>
        <dbReference type="ARBA" id="ARBA00001947"/>
    </source>
</evidence>
<dbReference type="PROSITE" id="PS50005">
    <property type="entry name" value="TPR"/>
    <property type="match status" value="1"/>
</dbReference>
<dbReference type="PANTHER" id="PTHR22726:SF1">
    <property type="entry name" value="METALLOENDOPEPTIDASE OMA1, MITOCHONDRIAL"/>
    <property type="match status" value="1"/>
</dbReference>
<evidence type="ECO:0000256" key="7">
    <source>
        <dbReference type="PROSITE-ProRule" id="PRU00339"/>
    </source>
</evidence>
<dbReference type="CDD" id="cd07324">
    <property type="entry name" value="M48C_Oma1-like"/>
    <property type="match status" value="1"/>
</dbReference>
<accession>A0A7V5NWM0</accession>
<proteinExistence type="predicted"/>
<feature type="domain" description="Peptidase M48" evidence="9">
    <location>
        <begin position="39"/>
        <end position="224"/>
    </location>
</feature>
<organism evidence="10">
    <name type="scientific">Hellea balneolensis</name>
    <dbReference type="NCBI Taxonomy" id="287478"/>
    <lineage>
        <taxon>Bacteria</taxon>
        <taxon>Pseudomonadati</taxon>
        <taxon>Pseudomonadota</taxon>
        <taxon>Alphaproteobacteria</taxon>
        <taxon>Maricaulales</taxon>
        <taxon>Robiginitomaculaceae</taxon>
        <taxon>Hellea</taxon>
    </lineage>
</organism>
<feature type="signal peptide" evidence="8">
    <location>
        <begin position="1"/>
        <end position="26"/>
    </location>
</feature>
<keyword evidence="3" id="KW-0479">Metal-binding</keyword>
<dbReference type="InterPro" id="IPR011990">
    <property type="entry name" value="TPR-like_helical_dom_sf"/>
</dbReference>
<name>A0A7V5NWM0_9PROT</name>
<reference evidence="10" key="1">
    <citation type="journal article" date="2020" name="mSystems">
        <title>Genome- and Community-Level Interaction Insights into Carbon Utilization and Element Cycling Functions of Hydrothermarchaeota in Hydrothermal Sediment.</title>
        <authorList>
            <person name="Zhou Z."/>
            <person name="Liu Y."/>
            <person name="Xu W."/>
            <person name="Pan J."/>
            <person name="Luo Z.H."/>
            <person name="Li M."/>
        </authorList>
    </citation>
    <scope>NUCLEOTIDE SEQUENCE [LARGE SCALE GENOMIC DNA]</scope>
    <source>
        <strain evidence="10">HyVt-538</strain>
    </source>
</reference>
<keyword evidence="6" id="KW-0482">Metalloprotease</keyword>
<evidence type="ECO:0000256" key="4">
    <source>
        <dbReference type="ARBA" id="ARBA00022801"/>
    </source>
</evidence>
<sequence length="452" mass="50300">MNRIRIKFAGLIFTILWVFSALSAQAQSLIRDTEIEEMLRDFTNPLLRAAGLQTTSVDLYIVNDPTLNAFVTRGQNIFINTGTILEANTPNQLKGVIAHETGHIAAGHIVRSDQGTKSAYGSMLIAAGVGLAAILAGEGEAGAAILAGSQQFGVISILSYTRANEAAADQLAEKYLEASGQSGRGLLQFFEKFRYQELLSGARRYPYFQSHPLSNERIDKLRQLVEESPYKDVKDTDEEIHALKMAQAKLIGFIDAPQTVFSKFPETDTSKPARYARAVSYYRAGDLKAALREIDSLIADEPKNPYFYELKGQMLYESGKGELAIAPLRKAIELKPEAALIRIALGQALIEKNKPESVKEGVRELKLALRHEPQNGFAWYQLSQGYDRLDKPAMARYAIAEQAFSVGNYQRAMSFAKRAQAGLANDRTYLRRVNDIIVISETQMARQKQRRR</sequence>
<comment type="caution">
    <text evidence="10">The sequence shown here is derived from an EMBL/GenBank/DDBJ whole genome shotgun (WGS) entry which is preliminary data.</text>
</comment>
<dbReference type="Gene3D" id="1.25.40.10">
    <property type="entry name" value="Tetratricopeptide repeat domain"/>
    <property type="match status" value="1"/>
</dbReference>
<dbReference type="EMBL" id="DROP01000098">
    <property type="protein sequence ID" value="HHI88594.1"/>
    <property type="molecule type" value="Genomic_DNA"/>
</dbReference>
<dbReference type="SUPFAM" id="SSF48452">
    <property type="entry name" value="TPR-like"/>
    <property type="match status" value="1"/>
</dbReference>
<evidence type="ECO:0000256" key="5">
    <source>
        <dbReference type="ARBA" id="ARBA00022833"/>
    </source>
</evidence>
<dbReference type="InterPro" id="IPR051156">
    <property type="entry name" value="Mito/Outer_Membr_Metalloprot"/>
</dbReference>
<keyword evidence="4" id="KW-0378">Hydrolase</keyword>
<evidence type="ECO:0000256" key="8">
    <source>
        <dbReference type="SAM" id="SignalP"/>
    </source>
</evidence>
<dbReference type="InterPro" id="IPR001915">
    <property type="entry name" value="Peptidase_M48"/>
</dbReference>
<dbReference type="GO" id="GO:0046872">
    <property type="term" value="F:metal ion binding"/>
    <property type="evidence" value="ECO:0007669"/>
    <property type="project" value="UniProtKB-KW"/>
</dbReference>
<evidence type="ECO:0000256" key="6">
    <source>
        <dbReference type="ARBA" id="ARBA00023049"/>
    </source>
</evidence>
<dbReference type="Pfam" id="PF13432">
    <property type="entry name" value="TPR_16"/>
    <property type="match status" value="1"/>
</dbReference>
<evidence type="ECO:0000259" key="9">
    <source>
        <dbReference type="Pfam" id="PF01435"/>
    </source>
</evidence>
<feature type="chain" id="PRO_5030561852" evidence="8">
    <location>
        <begin position="27"/>
        <end position="452"/>
    </location>
</feature>
<gene>
    <name evidence="10" type="ORF">ENK01_01455</name>
</gene>
<dbReference type="GO" id="GO:0016020">
    <property type="term" value="C:membrane"/>
    <property type="evidence" value="ECO:0007669"/>
    <property type="project" value="TreeGrafter"/>
</dbReference>
<keyword evidence="7" id="KW-0802">TPR repeat</keyword>
<keyword evidence="8" id="KW-0732">Signal</keyword>
<dbReference type="GO" id="GO:0051603">
    <property type="term" value="P:proteolysis involved in protein catabolic process"/>
    <property type="evidence" value="ECO:0007669"/>
    <property type="project" value="TreeGrafter"/>
</dbReference>
<dbReference type="GO" id="GO:0004222">
    <property type="term" value="F:metalloendopeptidase activity"/>
    <property type="evidence" value="ECO:0007669"/>
    <property type="project" value="InterPro"/>
</dbReference>
<evidence type="ECO:0000256" key="3">
    <source>
        <dbReference type="ARBA" id="ARBA00022723"/>
    </source>
</evidence>
<dbReference type="AlphaFoldDB" id="A0A7V5NWM0"/>